<keyword evidence="8" id="KW-1185">Reference proteome</keyword>
<evidence type="ECO:0000259" key="6">
    <source>
        <dbReference type="PROSITE" id="PS50995"/>
    </source>
</evidence>
<dbReference type="SMART" id="SM00347">
    <property type="entry name" value="HTH_MARR"/>
    <property type="match status" value="1"/>
</dbReference>
<gene>
    <name evidence="7" type="ORF">ACFQO8_09860</name>
</gene>
<dbReference type="Pfam" id="PF22381">
    <property type="entry name" value="Staph_reg_Sar_Rot"/>
    <property type="match status" value="1"/>
</dbReference>
<evidence type="ECO:0000256" key="3">
    <source>
        <dbReference type="ARBA" id="ARBA00023015"/>
    </source>
</evidence>
<keyword evidence="2" id="KW-0963">Cytoplasm</keyword>
<keyword evidence="3" id="KW-0805">Transcription regulation</keyword>
<dbReference type="EMBL" id="JBHTCE010000001">
    <property type="protein sequence ID" value="MFC7390456.1"/>
    <property type="molecule type" value="Genomic_DNA"/>
</dbReference>
<dbReference type="InterPro" id="IPR000835">
    <property type="entry name" value="HTH_MarR-typ"/>
</dbReference>
<accession>A0ABW2PQ70</accession>
<keyword evidence="4" id="KW-0238">DNA-binding</keyword>
<evidence type="ECO:0000313" key="8">
    <source>
        <dbReference type="Proteomes" id="UP001596439"/>
    </source>
</evidence>
<dbReference type="SUPFAM" id="SSF46785">
    <property type="entry name" value="Winged helix' DNA-binding domain"/>
    <property type="match status" value="1"/>
</dbReference>
<sequence>MEQTLKLEHQICFQLYTASKELTRLYRPILEPLNLTYSQYLVMLVLWEEDGIDLRQLGTRLTLDSGTLSPLVKRLIQIGYVEKSRSSDDERKVVVRLTDRGSALREQAMDVPLQVSGMLNIDEATYVAYMEMLTDIKTRLHDFGERQREQ</sequence>
<feature type="domain" description="HTH marR-type" evidence="6">
    <location>
        <begin position="8"/>
        <end position="142"/>
    </location>
</feature>
<evidence type="ECO:0000256" key="5">
    <source>
        <dbReference type="ARBA" id="ARBA00023163"/>
    </source>
</evidence>
<comment type="subcellular location">
    <subcellularLocation>
        <location evidence="1">Cytoplasm</location>
    </subcellularLocation>
</comment>
<comment type="caution">
    <text evidence="7">The sequence shown here is derived from an EMBL/GenBank/DDBJ whole genome shotgun (WGS) entry which is preliminary data.</text>
</comment>
<dbReference type="InterPro" id="IPR055166">
    <property type="entry name" value="Transc_reg_Sar_Rot_HTH"/>
</dbReference>
<dbReference type="InterPro" id="IPR036388">
    <property type="entry name" value="WH-like_DNA-bd_sf"/>
</dbReference>
<dbReference type="Proteomes" id="UP001596439">
    <property type="component" value="Unassembled WGS sequence"/>
</dbReference>
<evidence type="ECO:0000256" key="1">
    <source>
        <dbReference type="ARBA" id="ARBA00004496"/>
    </source>
</evidence>
<protein>
    <submittedName>
        <fullName evidence="7">MarR family winged helix-turn-helix transcriptional regulator</fullName>
    </submittedName>
</protein>
<evidence type="ECO:0000256" key="2">
    <source>
        <dbReference type="ARBA" id="ARBA00022490"/>
    </source>
</evidence>
<keyword evidence="5" id="KW-0804">Transcription</keyword>
<evidence type="ECO:0000256" key="4">
    <source>
        <dbReference type="ARBA" id="ARBA00023125"/>
    </source>
</evidence>
<dbReference type="InterPro" id="IPR036390">
    <property type="entry name" value="WH_DNA-bd_sf"/>
</dbReference>
<reference evidence="8" key="1">
    <citation type="journal article" date="2019" name="Int. J. Syst. Evol. Microbiol.">
        <title>The Global Catalogue of Microorganisms (GCM) 10K type strain sequencing project: providing services to taxonomists for standard genome sequencing and annotation.</title>
        <authorList>
            <consortium name="The Broad Institute Genomics Platform"/>
            <consortium name="The Broad Institute Genome Sequencing Center for Infectious Disease"/>
            <person name="Wu L."/>
            <person name="Ma J."/>
        </authorList>
    </citation>
    <scope>NUCLEOTIDE SEQUENCE [LARGE SCALE GENOMIC DNA]</scope>
    <source>
        <strain evidence="8">CCUG 55590</strain>
    </source>
</reference>
<dbReference type="PROSITE" id="PS50995">
    <property type="entry name" value="HTH_MARR_2"/>
    <property type="match status" value="1"/>
</dbReference>
<name>A0ABW2PQ70_9BACL</name>
<dbReference type="PANTHER" id="PTHR33164">
    <property type="entry name" value="TRANSCRIPTIONAL REGULATOR, MARR FAMILY"/>
    <property type="match status" value="1"/>
</dbReference>
<dbReference type="Gene3D" id="1.10.10.10">
    <property type="entry name" value="Winged helix-like DNA-binding domain superfamily/Winged helix DNA-binding domain"/>
    <property type="match status" value="1"/>
</dbReference>
<organism evidence="7 8">
    <name type="scientific">Exiguobacterium aestuarii</name>
    <dbReference type="NCBI Taxonomy" id="273527"/>
    <lineage>
        <taxon>Bacteria</taxon>
        <taxon>Bacillati</taxon>
        <taxon>Bacillota</taxon>
        <taxon>Bacilli</taxon>
        <taxon>Bacillales</taxon>
        <taxon>Bacillales Family XII. Incertae Sedis</taxon>
        <taxon>Exiguobacterium</taxon>
    </lineage>
</organism>
<dbReference type="RefSeq" id="WP_214789547.1">
    <property type="nucleotide sequence ID" value="NZ_JANIEL010000078.1"/>
</dbReference>
<evidence type="ECO:0000313" key="7">
    <source>
        <dbReference type="EMBL" id="MFC7390456.1"/>
    </source>
</evidence>
<proteinExistence type="predicted"/>
<dbReference type="InterPro" id="IPR039422">
    <property type="entry name" value="MarR/SlyA-like"/>
</dbReference>
<dbReference type="PANTHER" id="PTHR33164:SF5">
    <property type="entry name" value="ORGANIC HYDROPEROXIDE RESISTANCE TRANSCRIPTIONAL REGULATOR"/>
    <property type="match status" value="1"/>
</dbReference>